<dbReference type="EMBL" id="JBGNUJ010000006">
    <property type="protein sequence ID" value="KAL3958924.1"/>
    <property type="molecule type" value="Genomic_DNA"/>
</dbReference>
<proteinExistence type="predicted"/>
<organism evidence="1 2">
    <name type="scientific">Purpureocillium lilacinum</name>
    <name type="common">Paecilomyces lilacinus</name>
    <dbReference type="NCBI Taxonomy" id="33203"/>
    <lineage>
        <taxon>Eukaryota</taxon>
        <taxon>Fungi</taxon>
        <taxon>Dikarya</taxon>
        <taxon>Ascomycota</taxon>
        <taxon>Pezizomycotina</taxon>
        <taxon>Sordariomycetes</taxon>
        <taxon>Hypocreomycetidae</taxon>
        <taxon>Hypocreales</taxon>
        <taxon>Ophiocordycipitaceae</taxon>
        <taxon>Purpureocillium</taxon>
    </lineage>
</organism>
<accession>A0ACC4DRH5</accession>
<protein>
    <submittedName>
        <fullName evidence="1">Uncharacterized protein</fullName>
    </submittedName>
</protein>
<reference evidence="1" key="1">
    <citation type="submission" date="2024-12" db="EMBL/GenBank/DDBJ databases">
        <title>Comparative genomics and development of molecular markers within Purpureocillium lilacinum and among Purpureocillium species.</title>
        <authorList>
            <person name="Yeh Z.-Y."/>
            <person name="Ni N.-T."/>
            <person name="Lo P.-H."/>
            <person name="Mushyakhwo K."/>
            <person name="Lin C.-F."/>
            <person name="Nai Y.-S."/>
        </authorList>
    </citation>
    <scope>NUCLEOTIDE SEQUENCE</scope>
    <source>
        <strain evidence="1">NCHU-NPUST-175</strain>
    </source>
</reference>
<sequence length="134" mass="14144">MKKDKAHKAMHEPAPVKAAAGFVLCRHLDLGCRKGASYFVQSMLIQGLATTNSPLDTWGLGPCPGALLVPAPCAAGPLPAAMHHAARRCAAASPSVWSVESLNQRTAVTTEATRVGSSASSDQRREARDQNDLR</sequence>
<gene>
    <name evidence="1" type="ORF">ACCO45_007086</name>
</gene>
<comment type="caution">
    <text evidence="1">The sequence shown here is derived from an EMBL/GenBank/DDBJ whole genome shotgun (WGS) entry which is preliminary data.</text>
</comment>
<evidence type="ECO:0000313" key="2">
    <source>
        <dbReference type="Proteomes" id="UP001638806"/>
    </source>
</evidence>
<name>A0ACC4DRH5_PURLI</name>
<evidence type="ECO:0000313" key="1">
    <source>
        <dbReference type="EMBL" id="KAL3958924.1"/>
    </source>
</evidence>
<dbReference type="Proteomes" id="UP001638806">
    <property type="component" value="Unassembled WGS sequence"/>
</dbReference>
<keyword evidence="2" id="KW-1185">Reference proteome</keyword>